<dbReference type="OrthoDB" id="313290at2759"/>
<dbReference type="GO" id="GO:0005789">
    <property type="term" value="C:endoplasmic reticulum membrane"/>
    <property type="evidence" value="ECO:0007669"/>
    <property type="project" value="TreeGrafter"/>
</dbReference>
<dbReference type="GO" id="GO:0005096">
    <property type="term" value="F:GTPase activator activity"/>
    <property type="evidence" value="ECO:0007669"/>
    <property type="project" value="UniProtKB-KW"/>
</dbReference>
<dbReference type="PROSITE" id="PS50086">
    <property type="entry name" value="TBC_RABGAP"/>
    <property type="match status" value="1"/>
</dbReference>
<organism evidence="4 5">
    <name type="scientific">Halteria grandinella</name>
    <dbReference type="NCBI Taxonomy" id="5974"/>
    <lineage>
        <taxon>Eukaryota</taxon>
        <taxon>Sar</taxon>
        <taxon>Alveolata</taxon>
        <taxon>Ciliophora</taxon>
        <taxon>Intramacronucleata</taxon>
        <taxon>Spirotrichea</taxon>
        <taxon>Stichotrichia</taxon>
        <taxon>Sporadotrichida</taxon>
        <taxon>Halteriidae</taxon>
        <taxon>Halteria</taxon>
    </lineage>
</organism>
<evidence type="ECO:0000313" key="4">
    <source>
        <dbReference type="EMBL" id="TNV79466.1"/>
    </source>
</evidence>
<feature type="compositionally biased region" description="Basic residues" evidence="2">
    <location>
        <begin position="1"/>
        <end position="11"/>
    </location>
</feature>
<keyword evidence="5" id="KW-1185">Reference proteome</keyword>
<dbReference type="InterPro" id="IPR035969">
    <property type="entry name" value="Rab-GAP_TBC_sf"/>
</dbReference>
<dbReference type="InterPro" id="IPR045913">
    <property type="entry name" value="TBC20/Gyp8-like"/>
</dbReference>
<dbReference type="Proteomes" id="UP000785679">
    <property type="component" value="Unassembled WGS sequence"/>
</dbReference>
<dbReference type="GO" id="GO:0006888">
    <property type="term" value="P:endoplasmic reticulum to Golgi vesicle-mediated transport"/>
    <property type="evidence" value="ECO:0007669"/>
    <property type="project" value="TreeGrafter"/>
</dbReference>
<dbReference type="SUPFAM" id="SSF47923">
    <property type="entry name" value="Ypt/Rab-GAP domain of gyp1p"/>
    <property type="match status" value="1"/>
</dbReference>
<evidence type="ECO:0000256" key="1">
    <source>
        <dbReference type="ARBA" id="ARBA00022468"/>
    </source>
</evidence>
<sequence length="285" mass="32948">MSKQSSHHRRKSEVNHSTTCDSTIQGEERQIPSIDILKAQKLDEINEILTAPKINIDRLREATMTKYGLVNDETRIKVWPILLGIEQLYKEEVQQSNDYKKVSLVNSYEKYKSDRQWIKYAQKQHKDAQQIEKDILRSLNSFDVCQEFTKSTKQLKREQLSNIITGVLVKSTRPEGGHPKCRLDEDLPQGNLHYFQGYHDVVSVLLLTLGENLGFYAADALSRTTIRDYMLTNFEGGVMPLMKLLMQLLKEMNFQWSNASLTLACHNHLSFPYTSSLQPQNQIKI</sequence>
<keyword evidence="1" id="KW-0343">GTPase activation</keyword>
<dbReference type="Pfam" id="PF00566">
    <property type="entry name" value="RabGAP-TBC"/>
    <property type="match status" value="1"/>
</dbReference>
<feature type="region of interest" description="Disordered" evidence="2">
    <location>
        <begin position="1"/>
        <end position="25"/>
    </location>
</feature>
<proteinExistence type="predicted"/>
<dbReference type="PANTHER" id="PTHR20913">
    <property type="entry name" value="TBC1 DOMAIN FAMILY MEMBER 20/GTPASE"/>
    <property type="match status" value="1"/>
</dbReference>
<dbReference type="InterPro" id="IPR000195">
    <property type="entry name" value="Rab-GAP-TBC_dom"/>
</dbReference>
<comment type="caution">
    <text evidence="4">The sequence shown here is derived from an EMBL/GenBank/DDBJ whole genome shotgun (WGS) entry which is preliminary data.</text>
</comment>
<dbReference type="PANTHER" id="PTHR20913:SF7">
    <property type="entry name" value="RE60063P"/>
    <property type="match status" value="1"/>
</dbReference>
<name>A0A8J8NSR0_HALGN</name>
<dbReference type="AlphaFoldDB" id="A0A8J8NSR0"/>
<feature type="domain" description="Rab-GAP TBC" evidence="3">
    <location>
        <begin position="69"/>
        <end position="285"/>
    </location>
</feature>
<evidence type="ECO:0000256" key="2">
    <source>
        <dbReference type="SAM" id="MobiDB-lite"/>
    </source>
</evidence>
<dbReference type="EMBL" id="RRYP01008880">
    <property type="protein sequence ID" value="TNV79466.1"/>
    <property type="molecule type" value="Genomic_DNA"/>
</dbReference>
<protein>
    <recommendedName>
        <fullName evidence="3">Rab-GAP TBC domain-containing protein</fullName>
    </recommendedName>
</protein>
<accession>A0A8J8NSR0</accession>
<evidence type="ECO:0000259" key="3">
    <source>
        <dbReference type="PROSITE" id="PS50086"/>
    </source>
</evidence>
<feature type="compositionally biased region" description="Polar residues" evidence="2">
    <location>
        <begin position="15"/>
        <end position="25"/>
    </location>
</feature>
<evidence type="ECO:0000313" key="5">
    <source>
        <dbReference type="Proteomes" id="UP000785679"/>
    </source>
</evidence>
<dbReference type="Gene3D" id="1.10.8.1310">
    <property type="match status" value="1"/>
</dbReference>
<reference evidence="4" key="1">
    <citation type="submission" date="2019-06" db="EMBL/GenBank/DDBJ databases">
        <authorList>
            <person name="Zheng W."/>
        </authorList>
    </citation>
    <scope>NUCLEOTIDE SEQUENCE</scope>
    <source>
        <strain evidence="4">QDHG01</strain>
    </source>
</reference>
<gene>
    <name evidence="4" type="ORF">FGO68_gene4577</name>
</gene>